<feature type="coiled-coil region" evidence="1">
    <location>
        <begin position="693"/>
        <end position="720"/>
    </location>
</feature>
<evidence type="ECO:0000256" key="2">
    <source>
        <dbReference type="SAM" id="MobiDB-lite"/>
    </source>
</evidence>
<feature type="compositionally biased region" description="Basic and acidic residues" evidence="2">
    <location>
        <begin position="35"/>
        <end position="44"/>
    </location>
</feature>
<feature type="region of interest" description="Disordered" evidence="2">
    <location>
        <begin position="1"/>
        <end position="44"/>
    </location>
</feature>
<comment type="caution">
    <text evidence="4">The sequence shown here is derived from an EMBL/GenBank/DDBJ whole genome shotgun (WGS) entry which is preliminary data.</text>
</comment>
<keyword evidence="3" id="KW-0472">Membrane</keyword>
<gene>
    <name evidence="4" type="ORF">ACFQFD_17945</name>
</gene>
<feature type="transmembrane region" description="Helical" evidence="3">
    <location>
        <begin position="48"/>
        <end position="66"/>
    </location>
</feature>
<evidence type="ECO:0000256" key="1">
    <source>
        <dbReference type="SAM" id="Coils"/>
    </source>
</evidence>
<evidence type="ECO:0000256" key="3">
    <source>
        <dbReference type="SAM" id="Phobius"/>
    </source>
</evidence>
<keyword evidence="3" id="KW-0812">Transmembrane</keyword>
<reference evidence="4 5" key="1">
    <citation type="journal article" date="2019" name="Int. J. Syst. Evol. Microbiol.">
        <title>The Global Catalogue of Microorganisms (GCM) 10K type strain sequencing project: providing services to taxonomists for standard genome sequencing and annotation.</title>
        <authorList>
            <consortium name="The Broad Institute Genomics Platform"/>
            <consortium name="The Broad Institute Genome Sequencing Center for Infectious Disease"/>
            <person name="Wu L."/>
            <person name="Ma J."/>
        </authorList>
    </citation>
    <scope>NUCLEOTIDE SEQUENCE [LARGE SCALE GENOMIC DNA]</scope>
    <source>
        <strain evidence="4 5">SYNS20</strain>
    </source>
</reference>
<dbReference type="Proteomes" id="UP001596443">
    <property type="component" value="Unassembled WGS sequence"/>
</dbReference>
<accession>A0ABD5TGS9</accession>
<dbReference type="EMBL" id="JBHSWX010000012">
    <property type="protein sequence ID" value="MFC6787816.1"/>
    <property type="molecule type" value="Genomic_DNA"/>
</dbReference>
<keyword evidence="1" id="KW-0175">Coiled coil</keyword>
<feature type="compositionally biased region" description="Low complexity" evidence="2">
    <location>
        <begin position="79"/>
        <end position="102"/>
    </location>
</feature>
<dbReference type="RefSeq" id="WP_284061959.1">
    <property type="nucleotide sequence ID" value="NZ_CP126158.1"/>
</dbReference>
<feature type="region of interest" description="Disordered" evidence="2">
    <location>
        <begin position="68"/>
        <end position="108"/>
    </location>
</feature>
<evidence type="ECO:0000313" key="4">
    <source>
        <dbReference type="EMBL" id="MFC6787816.1"/>
    </source>
</evidence>
<sequence>MVPDPGADDDPPVEEPADDEPAPERVTEGPVPDGTSERTGLDERRRRLLGIAGVGVLGAAGVAGAWRASRPAGAPPAETPSATPTPNATEPATEPTETPPEASTDEVPALVRRYAPDLYYGRLEKWFPTDPRPYVIETADGRVVDGFTALDEYTAEFTATGAPPAPTVFYNVVEAADGVDAIQYWQYSVFDQFTVNFHWHDWELLQVFVDRESGRPLLLSASAHSRSVPNNEFLDPGLPDGTRPGVLAEVGSHSSASEVNGRVPTFERLAGGSWNSDVSNDFVDVASGELARFAYGLPRDEGARLPFVMPELDGHRLDDHPDLSVGPAGFIDAAVTVTDWRGLPRPPESLPLRVPGLVFTHPESATGGDATYALEPIEVVSDAIDDFVGPQLSFEFAIPGFVEDQLASHITSVGIPWEQERFTDPLADVTDPAHRQRIDGESPAGLRNRVVGRVRLLQTGAEGALDRVSDGARDALADSITVSFRQPPVELCTQLASEDPVASVTRAGAFGYLHVAPGEHRLTVNGPGIAPLAVGFDHDGGLLQAGSAGDLTVVASENAGWIRGDGRDAAGVAHVRVVEDYAGVVYDGAPVEDDRFAVAVHRGGHYTVTVVDSEGRPGAYRVAPADFDDAGEAVRETVGTGKASLARTLRAELSALLDLASEFARQDRGGDEVVDRLSAALEDVDAATATAERGDAQSANDRLSRAAAALEEALDVLFSEDLGGYDDSSVVALYPRVQEAIGRAEQAIRTELA</sequence>
<keyword evidence="5" id="KW-1185">Reference proteome</keyword>
<organism evidence="4 5">
    <name type="scientific">Halobaculum halobium</name>
    <dbReference type="NCBI Taxonomy" id="3032281"/>
    <lineage>
        <taxon>Archaea</taxon>
        <taxon>Methanobacteriati</taxon>
        <taxon>Methanobacteriota</taxon>
        <taxon>Stenosarchaea group</taxon>
        <taxon>Halobacteria</taxon>
        <taxon>Halobacteriales</taxon>
        <taxon>Haloferacaceae</taxon>
        <taxon>Halobaculum</taxon>
    </lineage>
</organism>
<proteinExistence type="predicted"/>
<evidence type="ECO:0000313" key="5">
    <source>
        <dbReference type="Proteomes" id="UP001596443"/>
    </source>
</evidence>
<dbReference type="GeneID" id="81210958"/>
<feature type="compositionally biased region" description="Acidic residues" evidence="2">
    <location>
        <begin position="1"/>
        <end position="21"/>
    </location>
</feature>
<name>A0ABD5TGS9_9EURY</name>
<dbReference type="AlphaFoldDB" id="A0ABD5TGS9"/>
<keyword evidence="3" id="KW-1133">Transmembrane helix</keyword>
<protein>
    <submittedName>
        <fullName evidence="4">Uncharacterized protein</fullName>
    </submittedName>
</protein>